<dbReference type="RefSeq" id="WP_076544505.1">
    <property type="nucleotide sequence ID" value="NZ_FTNC01000007.1"/>
</dbReference>
<dbReference type="Proteomes" id="UP000185669">
    <property type="component" value="Unassembled WGS sequence"/>
</dbReference>
<dbReference type="SUPFAM" id="SSF46894">
    <property type="entry name" value="C-terminal effector domain of the bipartite response regulators"/>
    <property type="match status" value="1"/>
</dbReference>
<evidence type="ECO:0000313" key="12">
    <source>
        <dbReference type="EMBL" id="SIQ69061.1"/>
    </source>
</evidence>
<dbReference type="STRING" id="56779.SAMN05421834_10726"/>
<dbReference type="InterPro" id="IPR039420">
    <property type="entry name" value="WalR-like"/>
</dbReference>
<evidence type="ECO:0000259" key="10">
    <source>
        <dbReference type="PROSITE" id="PS50110"/>
    </source>
</evidence>
<dbReference type="GO" id="GO:0032993">
    <property type="term" value="C:protein-DNA complex"/>
    <property type="evidence" value="ECO:0007669"/>
    <property type="project" value="TreeGrafter"/>
</dbReference>
<dbReference type="SUPFAM" id="SSF52172">
    <property type="entry name" value="CheY-like"/>
    <property type="match status" value="1"/>
</dbReference>
<comment type="function">
    <text evidence="7">May play the central regulatory role in sporulation. It may be an element of the effector pathway responsible for the activation of sporulation genes in response to nutritional stress. Spo0A may act in concert with spo0H (a sigma factor) to control the expression of some genes that are critical to the sporulation process.</text>
</comment>
<dbReference type="Gene3D" id="1.10.10.10">
    <property type="entry name" value="Winged helix-like DNA-binding domain superfamily/Winged helix DNA-binding domain"/>
    <property type="match status" value="1"/>
</dbReference>
<dbReference type="FunFam" id="3.40.50.2300:FF:000001">
    <property type="entry name" value="DNA-binding response regulator PhoB"/>
    <property type="match status" value="1"/>
</dbReference>
<dbReference type="SMART" id="SM00448">
    <property type="entry name" value="REC"/>
    <property type="match status" value="1"/>
</dbReference>
<gene>
    <name evidence="12" type="ORF">SAMN05421834_10726</name>
</gene>
<feature type="domain" description="Response regulatory" evidence="10">
    <location>
        <begin position="7"/>
        <end position="121"/>
    </location>
</feature>
<dbReference type="PANTHER" id="PTHR48111">
    <property type="entry name" value="REGULATOR OF RPOS"/>
    <property type="match status" value="1"/>
</dbReference>
<evidence type="ECO:0000256" key="8">
    <source>
        <dbReference type="PROSITE-ProRule" id="PRU00169"/>
    </source>
</evidence>
<dbReference type="InterPro" id="IPR001867">
    <property type="entry name" value="OmpR/PhoB-type_DNA-bd"/>
</dbReference>
<feature type="domain" description="OmpR/PhoB-type" evidence="11">
    <location>
        <begin position="135"/>
        <end position="236"/>
    </location>
</feature>
<protein>
    <recommendedName>
        <fullName evidence="1">Stage 0 sporulation protein A homolog</fullName>
    </recommendedName>
</protein>
<feature type="DNA-binding region" description="OmpR/PhoB-type" evidence="9">
    <location>
        <begin position="135"/>
        <end position="236"/>
    </location>
</feature>
<keyword evidence="4" id="KW-0805">Transcription regulation</keyword>
<evidence type="ECO:0000259" key="11">
    <source>
        <dbReference type="PROSITE" id="PS51755"/>
    </source>
</evidence>
<evidence type="ECO:0000256" key="5">
    <source>
        <dbReference type="ARBA" id="ARBA00023125"/>
    </source>
</evidence>
<dbReference type="GO" id="GO:0000156">
    <property type="term" value="F:phosphorelay response regulator activity"/>
    <property type="evidence" value="ECO:0007669"/>
    <property type="project" value="TreeGrafter"/>
</dbReference>
<evidence type="ECO:0000256" key="3">
    <source>
        <dbReference type="ARBA" id="ARBA00023012"/>
    </source>
</evidence>
<dbReference type="FunFam" id="1.10.10.10:FF:000018">
    <property type="entry name" value="DNA-binding response regulator ResD"/>
    <property type="match status" value="1"/>
</dbReference>
<dbReference type="PROSITE" id="PS50110">
    <property type="entry name" value="RESPONSE_REGULATORY"/>
    <property type="match status" value="1"/>
</dbReference>
<dbReference type="PANTHER" id="PTHR48111:SF1">
    <property type="entry name" value="TWO-COMPONENT RESPONSE REGULATOR ORR33"/>
    <property type="match status" value="1"/>
</dbReference>
<reference evidence="13" key="1">
    <citation type="submission" date="2017-01" db="EMBL/GenBank/DDBJ databases">
        <authorList>
            <person name="Varghese N."/>
            <person name="Submissions S."/>
        </authorList>
    </citation>
    <scope>NUCLEOTIDE SEQUENCE [LARGE SCALE GENOMIC DNA]</scope>
    <source>
        <strain evidence="13">ATCC 700103</strain>
    </source>
</reference>
<dbReference type="Gene3D" id="3.40.50.2300">
    <property type="match status" value="1"/>
</dbReference>
<keyword evidence="13" id="KW-1185">Reference proteome</keyword>
<keyword evidence="6" id="KW-0804">Transcription</keyword>
<dbReference type="OrthoDB" id="9790442at2"/>
<evidence type="ECO:0000256" key="7">
    <source>
        <dbReference type="ARBA" id="ARBA00024867"/>
    </source>
</evidence>
<dbReference type="Pfam" id="PF00072">
    <property type="entry name" value="Response_reg"/>
    <property type="match status" value="1"/>
</dbReference>
<dbReference type="GO" id="GO:0006355">
    <property type="term" value="P:regulation of DNA-templated transcription"/>
    <property type="evidence" value="ECO:0007669"/>
    <property type="project" value="InterPro"/>
</dbReference>
<keyword evidence="5 9" id="KW-0238">DNA-binding</keyword>
<sequence length="243" mass="28614">MNLNNKQILLIEDDKNIFELVKAMFNSYNTEVVFKKDGKSGYKEAMENDYDLILLDIMLPEMDGWEICKKLKEKKVYTPIIMLTAKAEEADKVLGLEIGADDYVTKPFSPRELRARIKAVLRRSGNQTRSENNNSKVYNFSEFRFKLSNDDKSISINNQLISFAPKEFALFEFMLKNSNKVFSRKELLKNIWGVENNQEIRTIDEHIKRIRRKIKEKDINNKFIKTVWGTGYKFSFKEDNHED</sequence>
<keyword evidence="3" id="KW-0902">Two-component regulatory system</keyword>
<dbReference type="AlphaFoldDB" id="A0A1N6UU43"/>
<accession>A0A1N6UU43</accession>
<dbReference type="InterPro" id="IPR016032">
    <property type="entry name" value="Sig_transdc_resp-reg_C-effctor"/>
</dbReference>
<dbReference type="InterPro" id="IPR011006">
    <property type="entry name" value="CheY-like_superfamily"/>
</dbReference>
<feature type="modified residue" description="4-aspartylphosphate" evidence="8">
    <location>
        <position position="56"/>
    </location>
</feature>
<name>A0A1N6UU43_9FIRM</name>
<dbReference type="InterPro" id="IPR036388">
    <property type="entry name" value="WH-like_DNA-bd_sf"/>
</dbReference>
<dbReference type="GO" id="GO:0005829">
    <property type="term" value="C:cytosol"/>
    <property type="evidence" value="ECO:0007669"/>
    <property type="project" value="TreeGrafter"/>
</dbReference>
<dbReference type="CDD" id="cd00383">
    <property type="entry name" value="trans_reg_C"/>
    <property type="match status" value="1"/>
</dbReference>
<dbReference type="SMART" id="SM00862">
    <property type="entry name" value="Trans_reg_C"/>
    <property type="match status" value="1"/>
</dbReference>
<evidence type="ECO:0000256" key="1">
    <source>
        <dbReference type="ARBA" id="ARBA00018672"/>
    </source>
</evidence>
<proteinExistence type="predicted"/>
<keyword evidence="2 8" id="KW-0597">Phosphoprotein</keyword>
<dbReference type="GO" id="GO:0000976">
    <property type="term" value="F:transcription cis-regulatory region binding"/>
    <property type="evidence" value="ECO:0007669"/>
    <property type="project" value="TreeGrafter"/>
</dbReference>
<dbReference type="Pfam" id="PF00486">
    <property type="entry name" value="Trans_reg_C"/>
    <property type="match status" value="1"/>
</dbReference>
<dbReference type="PROSITE" id="PS51755">
    <property type="entry name" value="OMPR_PHOB"/>
    <property type="match status" value="1"/>
</dbReference>
<evidence type="ECO:0000256" key="6">
    <source>
        <dbReference type="ARBA" id="ARBA00023163"/>
    </source>
</evidence>
<evidence type="ECO:0000256" key="2">
    <source>
        <dbReference type="ARBA" id="ARBA00022553"/>
    </source>
</evidence>
<evidence type="ECO:0000256" key="4">
    <source>
        <dbReference type="ARBA" id="ARBA00023015"/>
    </source>
</evidence>
<dbReference type="Gene3D" id="6.10.250.690">
    <property type="match status" value="1"/>
</dbReference>
<dbReference type="InterPro" id="IPR001789">
    <property type="entry name" value="Sig_transdc_resp-reg_receiver"/>
</dbReference>
<evidence type="ECO:0000313" key="13">
    <source>
        <dbReference type="Proteomes" id="UP000185669"/>
    </source>
</evidence>
<organism evidence="12 13">
    <name type="scientific">Halanaerobium kushneri</name>
    <dbReference type="NCBI Taxonomy" id="56779"/>
    <lineage>
        <taxon>Bacteria</taxon>
        <taxon>Bacillati</taxon>
        <taxon>Bacillota</taxon>
        <taxon>Clostridia</taxon>
        <taxon>Halanaerobiales</taxon>
        <taxon>Halanaerobiaceae</taxon>
        <taxon>Halanaerobium</taxon>
    </lineage>
</organism>
<evidence type="ECO:0000256" key="9">
    <source>
        <dbReference type="PROSITE-ProRule" id="PRU01091"/>
    </source>
</evidence>
<dbReference type="EMBL" id="FTNC01000007">
    <property type="protein sequence ID" value="SIQ69061.1"/>
    <property type="molecule type" value="Genomic_DNA"/>
</dbReference>